<dbReference type="Pfam" id="PF04231">
    <property type="entry name" value="Endonuclease_1"/>
    <property type="match status" value="1"/>
</dbReference>
<dbReference type="NCBIfam" id="TIGR04183">
    <property type="entry name" value="Por_Secre_tail"/>
    <property type="match status" value="1"/>
</dbReference>
<organism evidence="7 8">
    <name type="scientific">Psychroserpens algicola</name>
    <dbReference type="NCBI Taxonomy" id="1719034"/>
    <lineage>
        <taxon>Bacteria</taxon>
        <taxon>Pseudomonadati</taxon>
        <taxon>Bacteroidota</taxon>
        <taxon>Flavobacteriia</taxon>
        <taxon>Flavobacteriales</taxon>
        <taxon>Flavobacteriaceae</taxon>
        <taxon>Psychroserpens</taxon>
    </lineage>
</organism>
<feature type="chain" id="PRO_5046939245" evidence="5">
    <location>
        <begin position="20"/>
        <end position="672"/>
    </location>
</feature>
<dbReference type="SUPFAM" id="SSF54060">
    <property type="entry name" value="His-Me finger endonucleases"/>
    <property type="match status" value="1"/>
</dbReference>
<dbReference type="SUPFAM" id="SSF141072">
    <property type="entry name" value="CalX-like"/>
    <property type="match status" value="1"/>
</dbReference>
<protein>
    <submittedName>
        <fullName evidence="7">Endonuclease</fullName>
    </submittedName>
</protein>
<dbReference type="InterPro" id="IPR044925">
    <property type="entry name" value="His-Me_finger_sf"/>
</dbReference>
<dbReference type="Proteomes" id="UP001203687">
    <property type="component" value="Unassembled WGS sequence"/>
</dbReference>
<evidence type="ECO:0000313" key="8">
    <source>
        <dbReference type="Proteomes" id="UP001203687"/>
    </source>
</evidence>
<evidence type="ECO:0000256" key="3">
    <source>
        <dbReference type="ARBA" id="ARBA00022729"/>
    </source>
</evidence>
<keyword evidence="2" id="KW-0540">Nuclease</keyword>
<comment type="caution">
    <text evidence="7">The sequence shown here is derived from an EMBL/GenBank/DDBJ whole genome shotgun (WGS) entry which is preliminary data.</text>
</comment>
<dbReference type="InterPro" id="IPR038081">
    <property type="entry name" value="CalX-like_sf"/>
</dbReference>
<feature type="signal peptide" evidence="5">
    <location>
        <begin position="1"/>
        <end position="19"/>
    </location>
</feature>
<evidence type="ECO:0000256" key="5">
    <source>
        <dbReference type="SAM" id="SignalP"/>
    </source>
</evidence>
<dbReference type="GO" id="GO:0004519">
    <property type="term" value="F:endonuclease activity"/>
    <property type="evidence" value="ECO:0007669"/>
    <property type="project" value="UniProtKB-KW"/>
</dbReference>
<keyword evidence="8" id="KW-1185">Reference proteome</keyword>
<keyword evidence="3 5" id="KW-0732">Signal</keyword>
<comment type="similarity">
    <text evidence="1">Belongs to the EndA/NucM nuclease family.</text>
</comment>
<dbReference type="RefSeq" id="WP_248413427.1">
    <property type="nucleotide sequence ID" value="NZ_JALPQF010000013.1"/>
</dbReference>
<proteinExistence type="inferred from homology"/>
<feature type="domain" description="Secretion system C-terminal sorting" evidence="6">
    <location>
        <begin position="603"/>
        <end position="671"/>
    </location>
</feature>
<dbReference type="InterPro" id="IPR026444">
    <property type="entry name" value="Secre_tail"/>
</dbReference>
<dbReference type="InterPro" id="IPR007346">
    <property type="entry name" value="Endonuclease-I"/>
</dbReference>
<name>A0ABT0HB07_9FLAO</name>
<accession>A0ABT0HB07</accession>
<keyword evidence="4" id="KW-0378">Hydrolase</keyword>
<evidence type="ECO:0000256" key="4">
    <source>
        <dbReference type="ARBA" id="ARBA00022801"/>
    </source>
</evidence>
<evidence type="ECO:0000259" key="6">
    <source>
        <dbReference type="Pfam" id="PF18962"/>
    </source>
</evidence>
<keyword evidence="7" id="KW-0255">Endonuclease</keyword>
<gene>
    <name evidence="7" type="ORF">MUY34_13020</name>
</gene>
<reference evidence="7" key="1">
    <citation type="submission" date="2022-04" db="EMBL/GenBank/DDBJ databases">
        <authorList>
            <person name="Ren T."/>
        </authorList>
    </citation>
    <scope>NUCLEOTIDE SEQUENCE</scope>
    <source>
        <strain evidence="7">F63249</strain>
    </source>
</reference>
<evidence type="ECO:0000256" key="1">
    <source>
        <dbReference type="ARBA" id="ARBA00006429"/>
    </source>
</evidence>
<dbReference type="Pfam" id="PF18962">
    <property type="entry name" value="Por_Secre_tail"/>
    <property type="match status" value="1"/>
</dbReference>
<dbReference type="PANTHER" id="PTHR33607:SF2">
    <property type="entry name" value="ENDONUCLEASE-1"/>
    <property type="match status" value="1"/>
</dbReference>
<evidence type="ECO:0000256" key="2">
    <source>
        <dbReference type="ARBA" id="ARBA00022722"/>
    </source>
</evidence>
<sequence length="672" mass="74370">MKRPLLYFMSICFMQLSFAQVVINELDCDTPGVDNMEFLELLSDTPNFPLDGYVVVFFNGSESGMNSSYFTVDLDGYQTDVNGLLLIGSNSVSPVPQFLISENVIQNGADAVAIYQADDTDFPEGTVATIDNLIDVLLYDTTDADDTDMIAIFSQDPRFATIQQINEGSGNNTNSIQRFVDMDDNVTYTSTTPTPRQLNDGSGIVLNGISIGIAQSQYDEDESFEITFTSETPVTENLNFNILLDNFGFNTSDFTGNTSLTIPINQTTTSTTITLVDDSDDEGDEVTRIRFESLPATYLALNNNLQIRIVDNDFTMANFGTPLNPTFGNVTSTQPSGYYNSLDGLADDDLRQALQDIIANPNVVRAQTYADVLDILVEADQNPLNSNQVWLLYTEQGRAKLDLQTGSNNNGKWNREHTYPRSRGGFFDIEDDEVADGRDVFWTTKADSLRHGNSDAHALRAADGPENSTRNNKHYGDPALGGYDGSMASMEDPLRLGESFRGDVARSVLYMEIRYNGLAVVNGYPENGPGELGDLATLLDWHRNDPPDDYEMNRNNVVYTWQFNRNPFIDQPDLVEYIWGTDVGNAWDQELSIAEFDANAIQVYPNPTNGNLSIKGLQNEAVVDVFSVEGKLIQSFGVNSASSDVQLHLAKGLYLFQITSEQQSTVKKIIVN</sequence>
<dbReference type="PANTHER" id="PTHR33607">
    <property type="entry name" value="ENDONUCLEASE-1"/>
    <property type="match status" value="1"/>
</dbReference>
<dbReference type="EMBL" id="JALPQF010000013">
    <property type="protein sequence ID" value="MCK8481545.1"/>
    <property type="molecule type" value="Genomic_DNA"/>
</dbReference>
<evidence type="ECO:0000313" key="7">
    <source>
        <dbReference type="EMBL" id="MCK8481545.1"/>
    </source>
</evidence>